<proteinExistence type="inferred from homology"/>
<dbReference type="InterPro" id="IPR050437">
    <property type="entry name" value="Ribos_protein_bS1-like"/>
</dbReference>
<dbReference type="AlphaFoldDB" id="A0A7Y2L5Y8"/>
<organism evidence="5 6">
    <name type="scientific">Caldanaerobacter subterraneus</name>
    <dbReference type="NCBI Taxonomy" id="911092"/>
    <lineage>
        <taxon>Bacteria</taxon>
        <taxon>Bacillati</taxon>
        <taxon>Bacillota</taxon>
        <taxon>Clostridia</taxon>
        <taxon>Thermoanaerobacterales</taxon>
        <taxon>Thermoanaerobacteraceae</taxon>
        <taxon>Caldanaerobacter</taxon>
    </lineage>
</organism>
<dbReference type="Pfam" id="PF00575">
    <property type="entry name" value="S1"/>
    <property type="match status" value="1"/>
</dbReference>
<evidence type="ECO:0000256" key="3">
    <source>
        <dbReference type="ARBA" id="ARBA00023274"/>
    </source>
</evidence>
<keyword evidence="2 5" id="KW-0689">Ribosomal protein</keyword>
<dbReference type="InterPro" id="IPR003029">
    <property type="entry name" value="S1_domain"/>
</dbReference>
<dbReference type="GO" id="GO:0006412">
    <property type="term" value="P:translation"/>
    <property type="evidence" value="ECO:0007669"/>
    <property type="project" value="TreeGrafter"/>
</dbReference>
<dbReference type="SMART" id="SM00316">
    <property type="entry name" value="S1"/>
    <property type="match status" value="3"/>
</dbReference>
<dbReference type="RefSeq" id="WP_170270585.1">
    <property type="nucleotide sequence ID" value="NZ_JABEQB010000008.1"/>
</dbReference>
<comment type="caution">
    <text evidence="5">The sequence shown here is derived from an EMBL/GenBank/DDBJ whole genome shotgun (WGS) entry which is preliminary data.</text>
</comment>
<dbReference type="PANTHER" id="PTHR10724:SF7">
    <property type="entry name" value="SMALL RIBOSOMAL SUBUNIT PROTEIN BS1C"/>
    <property type="match status" value="1"/>
</dbReference>
<dbReference type="PROSITE" id="PS50126">
    <property type="entry name" value="S1"/>
    <property type="match status" value="2"/>
</dbReference>
<feature type="domain" description="S1 motif" evidence="4">
    <location>
        <begin position="39"/>
        <end position="117"/>
    </location>
</feature>
<dbReference type="GO" id="GO:0005840">
    <property type="term" value="C:ribosome"/>
    <property type="evidence" value="ECO:0007669"/>
    <property type="project" value="UniProtKB-KW"/>
</dbReference>
<accession>A0A7Y2L5Y8</accession>
<evidence type="ECO:0000259" key="4">
    <source>
        <dbReference type="PROSITE" id="PS50126"/>
    </source>
</evidence>
<dbReference type="PANTHER" id="PTHR10724">
    <property type="entry name" value="30S RIBOSOMAL PROTEIN S1"/>
    <property type="match status" value="1"/>
</dbReference>
<feature type="domain" description="S1 motif" evidence="4">
    <location>
        <begin position="134"/>
        <end position="208"/>
    </location>
</feature>
<sequence>MALKEKYLEEKGFAPEGLTRIKNVSGINWKPIEEAYKNHTNCEGEVISVMEDRIYVNVKDSIGGNIIDGVVGIIPYEEIQGHNLIDKKHIPSLLGKTVLFKINKIDKENNVFVASRREVHEEFSKILFENIKVGDVLPAVVSSLNSNPEGKPVGVYIDLGGVLGIIYNQELSHRRFNHPFEIVKIGDSIEVKVISIDKENKRVLCSLKALMPDPYEKFFKMIDVGVESAAKVIKILPQKGMIVDIMGINAFCLMPKKVPMVGDKIAVKILNINKEEKKILCMMTKKLF</sequence>
<evidence type="ECO:0000313" key="5">
    <source>
        <dbReference type="EMBL" id="NNG66387.1"/>
    </source>
</evidence>
<dbReference type="SUPFAM" id="SSF50249">
    <property type="entry name" value="Nucleic acid-binding proteins"/>
    <property type="match status" value="3"/>
</dbReference>
<reference evidence="5 6" key="1">
    <citation type="submission" date="2020-04" db="EMBL/GenBank/DDBJ databases">
        <title>Draft genome sequence of Caldanaerobacter sunterraneus. strain 1523vc isolated from Griffin hot spring, Kamchatka, Russia.</title>
        <authorList>
            <person name="Toshchakov S.V."/>
            <person name="Podosokorskaya O.A."/>
            <person name="Kublanov I.V."/>
            <person name="Korzhenkov A."/>
            <person name="Patrushev M.V."/>
        </authorList>
    </citation>
    <scope>NUCLEOTIDE SEQUENCE [LARGE SCALE GENOMIC DNA]</scope>
    <source>
        <strain evidence="5 6">1523vc</strain>
    </source>
</reference>
<dbReference type="EMBL" id="JABEQB010000008">
    <property type="protein sequence ID" value="NNG66387.1"/>
    <property type="molecule type" value="Genomic_DNA"/>
</dbReference>
<evidence type="ECO:0000256" key="2">
    <source>
        <dbReference type="ARBA" id="ARBA00022980"/>
    </source>
</evidence>
<gene>
    <name evidence="5" type="ORF">HKI81_03930</name>
</gene>
<evidence type="ECO:0000256" key="1">
    <source>
        <dbReference type="ARBA" id="ARBA00006767"/>
    </source>
</evidence>
<dbReference type="Proteomes" id="UP000529861">
    <property type="component" value="Unassembled WGS sequence"/>
</dbReference>
<evidence type="ECO:0000313" key="6">
    <source>
        <dbReference type="Proteomes" id="UP000529861"/>
    </source>
</evidence>
<name>A0A7Y2L5Y8_9THEO</name>
<dbReference type="GO" id="GO:1990904">
    <property type="term" value="C:ribonucleoprotein complex"/>
    <property type="evidence" value="ECO:0007669"/>
    <property type="project" value="UniProtKB-KW"/>
</dbReference>
<keyword evidence="3" id="KW-0687">Ribonucleoprotein</keyword>
<comment type="similarity">
    <text evidence="1">Belongs to the bacterial ribosomal protein bS1 family.</text>
</comment>
<dbReference type="Gene3D" id="2.40.50.140">
    <property type="entry name" value="Nucleic acid-binding proteins"/>
    <property type="match status" value="2"/>
</dbReference>
<dbReference type="GO" id="GO:0003735">
    <property type="term" value="F:structural constituent of ribosome"/>
    <property type="evidence" value="ECO:0007669"/>
    <property type="project" value="TreeGrafter"/>
</dbReference>
<dbReference type="GO" id="GO:0003729">
    <property type="term" value="F:mRNA binding"/>
    <property type="evidence" value="ECO:0007669"/>
    <property type="project" value="TreeGrafter"/>
</dbReference>
<protein>
    <submittedName>
        <fullName evidence="5">30S ribosomal protein S1</fullName>
    </submittedName>
</protein>
<dbReference type="InterPro" id="IPR012340">
    <property type="entry name" value="NA-bd_OB-fold"/>
</dbReference>